<keyword evidence="7" id="KW-0106">Calcium</keyword>
<comment type="subunit">
    <text evidence="8">The ABC transporter complex is composed of one ATP-binding protein (MglA), two transmembrane proteins (MglC) and a solute-binding protein (MglB).</text>
</comment>
<dbReference type="PANTHER" id="PTHR30036">
    <property type="entry name" value="D-XYLOSE-BINDING PERIPLASMIC PROTEIN"/>
    <property type="match status" value="1"/>
</dbReference>
<evidence type="ECO:0000256" key="4">
    <source>
        <dbReference type="ARBA" id="ARBA00022723"/>
    </source>
</evidence>
<dbReference type="RefSeq" id="WP_191769778.1">
    <property type="nucleotide sequence ID" value="NZ_JACSRA010000030.1"/>
</dbReference>
<evidence type="ECO:0000256" key="9">
    <source>
        <dbReference type="ARBA" id="ARBA00034344"/>
    </source>
</evidence>
<name>A0ABR8PXH5_9CLOT</name>
<sequence length="353" mass="39304">MKILRKIIISIITLAIVTSILACSNEKITVAIFHEYKTAPVRVGVLLNNFYNPYNLQIKSDLEKIQEENKNQIEFVFFNGEGNIAIESEIINNMIASRYDLLVLGIVDKSTAELVEESVYKAKQTNTPLIFFNINPSKLDSIKGYEKALAINTDSVQAGILEGKMIVDLWNNDRKSIDKNGDNKLQYILIEGEKESYASIVRSKYSISTINEAGIETEELARVTANWNIEIAESAITPLIFKYGNKIEAIISNNDSMAIGAVNALQKYGFNKGSKGKNISVFGIGGVSEAQELIKNGYMTGTVVQNTRLLTEAIYKIGMNLVLGENPLKDTNYEFDEMGKVVFIPFEEAVVKK</sequence>
<accession>A0ABR8PXH5</accession>
<evidence type="ECO:0000256" key="8">
    <source>
        <dbReference type="ARBA" id="ARBA00034323"/>
    </source>
</evidence>
<evidence type="ECO:0000259" key="10">
    <source>
        <dbReference type="Pfam" id="PF13407"/>
    </source>
</evidence>
<evidence type="ECO:0000256" key="5">
    <source>
        <dbReference type="ARBA" id="ARBA00022729"/>
    </source>
</evidence>
<dbReference type="InterPro" id="IPR044085">
    <property type="entry name" value="MglB-like_PBP1"/>
</dbReference>
<evidence type="ECO:0000313" key="11">
    <source>
        <dbReference type="EMBL" id="MBD7912872.1"/>
    </source>
</evidence>
<dbReference type="PANTHER" id="PTHR30036:SF2">
    <property type="entry name" value="D-GALACTOSE_METHYL-GALACTOSIDE BINDING PERIPLASMIC PROTEIN MGLB"/>
    <property type="match status" value="1"/>
</dbReference>
<evidence type="ECO:0000256" key="7">
    <source>
        <dbReference type="ARBA" id="ARBA00022837"/>
    </source>
</evidence>
<dbReference type="PROSITE" id="PS51257">
    <property type="entry name" value="PROKAR_LIPOPROTEIN"/>
    <property type="match status" value="1"/>
</dbReference>
<comment type="caution">
    <text evidence="11">The sequence shown here is derived from an EMBL/GenBank/DDBJ whole genome shotgun (WGS) entry which is preliminary data.</text>
</comment>
<keyword evidence="4" id="KW-0479">Metal-binding</keyword>
<proteinExistence type="predicted"/>
<evidence type="ECO:0000256" key="6">
    <source>
        <dbReference type="ARBA" id="ARBA00022764"/>
    </source>
</evidence>
<evidence type="ECO:0000313" key="12">
    <source>
        <dbReference type="Proteomes" id="UP000627781"/>
    </source>
</evidence>
<evidence type="ECO:0000256" key="3">
    <source>
        <dbReference type="ARBA" id="ARBA00022597"/>
    </source>
</evidence>
<dbReference type="InterPro" id="IPR025997">
    <property type="entry name" value="SBP_2_dom"/>
</dbReference>
<dbReference type="CDD" id="cd01539">
    <property type="entry name" value="PBP1_GGBP"/>
    <property type="match status" value="1"/>
</dbReference>
<dbReference type="Pfam" id="PF13407">
    <property type="entry name" value="Peripla_BP_4"/>
    <property type="match status" value="1"/>
</dbReference>
<comment type="subcellular location">
    <subcellularLocation>
        <location evidence="1">Cell envelope</location>
    </subcellularLocation>
</comment>
<feature type="domain" description="Periplasmic binding protein" evidence="10">
    <location>
        <begin position="43"/>
        <end position="325"/>
    </location>
</feature>
<keyword evidence="2" id="KW-0813">Transport</keyword>
<organism evidence="11 12">
    <name type="scientific">Clostridium cibarium</name>
    <dbReference type="NCBI Taxonomy" id="2762247"/>
    <lineage>
        <taxon>Bacteria</taxon>
        <taxon>Bacillati</taxon>
        <taxon>Bacillota</taxon>
        <taxon>Clostridia</taxon>
        <taxon>Eubacteriales</taxon>
        <taxon>Clostridiaceae</taxon>
        <taxon>Clostridium</taxon>
    </lineage>
</organism>
<evidence type="ECO:0000256" key="2">
    <source>
        <dbReference type="ARBA" id="ARBA00022448"/>
    </source>
</evidence>
<dbReference type="Gene3D" id="3.40.50.2300">
    <property type="match status" value="2"/>
</dbReference>
<dbReference type="InterPro" id="IPR028082">
    <property type="entry name" value="Peripla_BP_I"/>
</dbReference>
<protein>
    <recommendedName>
        <fullName evidence="9">D-galactose/methyl-galactoside binding periplasmic protein MglB</fullName>
    </recommendedName>
</protein>
<reference evidence="11 12" key="1">
    <citation type="submission" date="2020-08" db="EMBL/GenBank/DDBJ databases">
        <title>A Genomic Blueprint of the Chicken Gut Microbiome.</title>
        <authorList>
            <person name="Gilroy R."/>
            <person name="Ravi A."/>
            <person name="Getino M."/>
            <person name="Pursley I."/>
            <person name="Horton D.L."/>
            <person name="Alikhan N.-F."/>
            <person name="Baker D."/>
            <person name="Gharbi K."/>
            <person name="Hall N."/>
            <person name="Watson M."/>
            <person name="Adriaenssens E.M."/>
            <person name="Foster-Nyarko E."/>
            <person name="Jarju S."/>
            <person name="Secka A."/>
            <person name="Antonio M."/>
            <person name="Oren A."/>
            <person name="Chaudhuri R."/>
            <person name="La Ragione R.M."/>
            <person name="Hildebrand F."/>
            <person name="Pallen M.J."/>
        </authorList>
    </citation>
    <scope>NUCLEOTIDE SEQUENCE [LARGE SCALE GENOMIC DNA]</scope>
    <source>
        <strain evidence="11 12">Sa3CVN1</strain>
    </source>
</reference>
<gene>
    <name evidence="11" type="ORF">H9661_16090</name>
</gene>
<keyword evidence="3" id="KW-0762">Sugar transport</keyword>
<dbReference type="EMBL" id="JACSRA010000030">
    <property type="protein sequence ID" value="MBD7912872.1"/>
    <property type="molecule type" value="Genomic_DNA"/>
</dbReference>
<dbReference type="Proteomes" id="UP000627781">
    <property type="component" value="Unassembled WGS sequence"/>
</dbReference>
<keyword evidence="6" id="KW-0574">Periplasm</keyword>
<evidence type="ECO:0000256" key="1">
    <source>
        <dbReference type="ARBA" id="ARBA00004196"/>
    </source>
</evidence>
<dbReference type="InterPro" id="IPR050555">
    <property type="entry name" value="Bact_Solute-Bind_Prot2"/>
</dbReference>
<keyword evidence="12" id="KW-1185">Reference proteome</keyword>
<keyword evidence="5" id="KW-0732">Signal</keyword>
<dbReference type="SUPFAM" id="SSF53822">
    <property type="entry name" value="Periplasmic binding protein-like I"/>
    <property type="match status" value="1"/>
</dbReference>